<dbReference type="Pfam" id="PF20703">
    <property type="entry name" value="nSTAND1"/>
    <property type="match status" value="1"/>
</dbReference>
<evidence type="ECO:0000256" key="1">
    <source>
        <dbReference type="ARBA" id="ARBA00022574"/>
    </source>
</evidence>
<keyword evidence="1 3" id="KW-0853">WD repeat</keyword>
<dbReference type="InterPro" id="IPR010982">
    <property type="entry name" value="Lambda_DNA-bd_dom_sf"/>
</dbReference>
<feature type="transmembrane region" description="Helical" evidence="4">
    <location>
        <begin position="544"/>
        <end position="565"/>
    </location>
</feature>
<name>A0ABT2CQZ7_9ACTN</name>
<dbReference type="InterPro" id="IPR019775">
    <property type="entry name" value="WD40_repeat_CS"/>
</dbReference>
<dbReference type="CDD" id="cd00200">
    <property type="entry name" value="WD40"/>
    <property type="match status" value="1"/>
</dbReference>
<protein>
    <submittedName>
        <fullName evidence="6">Helix-turn-helix domain-containing protein</fullName>
    </submittedName>
</protein>
<evidence type="ECO:0000313" key="7">
    <source>
        <dbReference type="Proteomes" id="UP001431313"/>
    </source>
</evidence>
<dbReference type="InterPro" id="IPR015943">
    <property type="entry name" value="WD40/YVTN_repeat-like_dom_sf"/>
</dbReference>
<organism evidence="6 7">
    <name type="scientific">Streptomyces pyxinae</name>
    <dbReference type="NCBI Taxonomy" id="2970734"/>
    <lineage>
        <taxon>Bacteria</taxon>
        <taxon>Bacillati</taxon>
        <taxon>Actinomycetota</taxon>
        <taxon>Actinomycetes</taxon>
        <taxon>Kitasatosporales</taxon>
        <taxon>Streptomycetaceae</taxon>
        <taxon>Streptomyces</taxon>
    </lineage>
</organism>
<feature type="repeat" description="WD" evidence="3">
    <location>
        <begin position="980"/>
        <end position="1021"/>
    </location>
</feature>
<feature type="repeat" description="WD" evidence="3">
    <location>
        <begin position="1115"/>
        <end position="1156"/>
    </location>
</feature>
<feature type="repeat" description="WD" evidence="3">
    <location>
        <begin position="1161"/>
        <end position="1194"/>
    </location>
</feature>
<dbReference type="SUPFAM" id="SSF47413">
    <property type="entry name" value="lambda repressor-like DNA-binding domains"/>
    <property type="match status" value="1"/>
</dbReference>
<feature type="repeat" description="WD" evidence="3">
    <location>
        <begin position="855"/>
        <end position="896"/>
    </location>
</feature>
<dbReference type="SMART" id="SM00320">
    <property type="entry name" value="WD40"/>
    <property type="match status" value="14"/>
</dbReference>
<keyword evidence="4" id="KW-0472">Membrane</keyword>
<feature type="repeat" description="WD" evidence="3">
    <location>
        <begin position="1070"/>
        <end position="1111"/>
    </location>
</feature>
<dbReference type="InterPro" id="IPR049052">
    <property type="entry name" value="nSTAND1"/>
</dbReference>
<keyword evidence="2" id="KW-0677">Repeat</keyword>
<proteinExistence type="predicted"/>
<dbReference type="SMART" id="SM00530">
    <property type="entry name" value="HTH_XRE"/>
    <property type="match status" value="1"/>
</dbReference>
<evidence type="ECO:0000256" key="2">
    <source>
        <dbReference type="ARBA" id="ARBA00022737"/>
    </source>
</evidence>
<dbReference type="InterPro" id="IPR011044">
    <property type="entry name" value="Quino_amine_DH_bsu"/>
</dbReference>
<comment type="caution">
    <text evidence="6">The sequence shown here is derived from an EMBL/GenBank/DDBJ whole genome shotgun (WGS) entry which is preliminary data.</text>
</comment>
<dbReference type="SUPFAM" id="SSF50969">
    <property type="entry name" value="YVTN repeat-like/Quinoprotein amine dehydrogenase"/>
    <property type="match status" value="1"/>
</dbReference>
<dbReference type="Pfam" id="PF00400">
    <property type="entry name" value="WD40"/>
    <property type="match status" value="12"/>
</dbReference>
<feature type="domain" description="HTH cro/C1-type" evidence="5">
    <location>
        <begin position="22"/>
        <end position="77"/>
    </location>
</feature>
<feature type="repeat" description="WD" evidence="3">
    <location>
        <begin position="898"/>
        <end position="931"/>
    </location>
</feature>
<feature type="repeat" description="WD" evidence="3">
    <location>
        <begin position="819"/>
        <end position="852"/>
    </location>
</feature>
<feature type="repeat" description="WD" evidence="3">
    <location>
        <begin position="936"/>
        <end position="969"/>
    </location>
</feature>
<feature type="repeat" description="WD" evidence="3">
    <location>
        <begin position="1025"/>
        <end position="1066"/>
    </location>
</feature>
<dbReference type="InterPro" id="IPR027417">
    <property type="entry name" value="P-loop_NTPase"/>
</dbReference>
<dbReference type="PANTHER" id="PTHR19879:SF9">
    <property type="entry name" value="TRANSCRIPTION INITIATION FACTOR TFIID SUBUNIT 5"/>
    <property type="match status" value="1"/>
</dbReference>
<accession>A0ABT2CQZ7</accession>
<dbReference type="SUPFAM" id="SSF52540">
    <property type="entry name" value="P-loop containing nucleoside triphosphate hydrolases"/>
    <property type="match status" value="1"/>
</dbReference>
<dbReference type="RefSeq" id="WP_258791186.1">
    <property type="nucleotide sequence ID" value="NZ_JANUGQ010000051.1"/>
</dbReference>
<keyword evidence="4" id="KW-1133">Transmembrane helix</keyword>
<keyword evidence="7" id="KW-1185">Reference proteome</keyword>
<dbReference type="Pfam" id="PF13560">
    <property type="entry name" value="HTH_31"/>
    <property type="match status" value="1"/>
</dbReference>
<keyword evidence="4" id="KW-0812">Transmembrane</keyword>
<dbReference type="InterPro" id="IPR001387">
    <property type="entry name" value="Cro/C1-type_HTH"/>
</dbReference>
<dbReference type="InterPro" id="IPR020472">
    <property type="entry name" value="WD40_PAC1"/>
</dbReference>
<dbReference type="InterPro" id="IPR001680">
    <property type="entry name" value="WD40_rpt"/>
</dbReference>
<dbReference type="PANTHER" id="PTHR19879">
    <property type="entry name" value="TRANSCRIPTION INITIATION FACTOR TFIID"/>
    <property type="match status" value="1"/>
</dbReference>
<dbReference type="PROSITE" id="PS50082">
    <property type="entry name" value="WD_REPEATS_2"/>
    <property type="match status" value="10"/>
</dbReference>
<dbReference type="PROSITE" id="PS50943">
    <property type="entry name" value="HTH_CROC1"/>
    <property type="match status" value="1"/>
</dbReference>
<dbReference type="PROSITE" id="PS00678">
    <property type="entry name" value="WD_REPEATS_1"/>
    <property type="match status" value="7"/>
</dbReference>
<dbReference type="Proteomes" id="UP001431313">
    <property type="component" value="Unassembled WGS sequence"/>
</dbReference>
<dbReference type="SUPFAM" id="SSF50978">
    <property type="entry name" value="WD40 repeat-like"/>
    <property type="match status" value="2"/>
</dbReference>
<dbReference type="EMBL" id="JANUGQ010000051">
    <property type="protein sequence ID" value="MCS0639862.1"/>
    <property type="molecule type" value="Genomic_DNA"/>
</dbReference>
<evidence type="ECO:0000256" key="4">
    <source>
        <dbReference type="SAM" id="Phobius"/>
    </source>
</evidence>
<dbReference type="PRINTS" id="PR00320">
    <property type="entry name" value="GPROTEINBRPT"/>
</dbReference>
<evidence type="ECO:0000313" key="6">
    <source>
        <dbReference type="EMBL" id="MCS0639862.1"/>
    </source>
</evidence>
<reference evidence="6" key="1">
    <citation type="submission" date="2022-08" db="EMBL/GenBank/DDBJ databases">
        <authorList>
            <person name="Somphong A."/>
            <person name="Phongsopitanun W."/>
        </authorList>
    </citation>
    <scope>NUCLEOTIDE SEQUENCE</scope>
    <source>
        <strain evidence="6">LP05-1</strain>
    </source>
</reference>
<gene>
    <name evidence="6" type="ORF">NX801_30360</name>
</gene>
<dbReference type="PROSITE" id="PS50294">
    <property type="entry name" value="WD_REPEATS_REGION"/>
    <property type="match status" value="8"/>
</dbReference>
<feature type="repeat" description="WD" evidence="3">
    <location>
        <begin position="1205"/>
        <end position="1246"/>
    </location>
</feature>
<dbReference type="Gene3D" id="1.10.260.40">
    <property type="entry name" value="lambda repressor-like DNA-binding domains"/>
    <property type="match status" value="1"/>
</dbReference>
<evidence type="ECO:0000259" key="5">
    <source>
        <dbReference type="PROSITE" id="PS50943"/>
    </source>
</evidence>
<dbReference type="Gene3D" id="2.130.10.10">
    <property type="entry name" value="YVTN repeat-like/Quinoprotein amine dehydrogenase"/>
    <property type="match status" value="5"/>
</dbReference>
<dbReference type="InterPro" id="IPR036322">
    <property type="entry name" value="WD40_repeat_dom_sf"/>
</dbReference>
<sequence>MSRRERPLDEDDGPLVRLAGELRELRRQAGRPTYRELARLAGFSSSTLSAAAAGRQLPSLQVVVAFARACGADPALWEERWRATVAELSRARPAEGPDEAEMRRAPYVGLVAFRSEDAPWFFGRQRQTDQLCRQVSRSRFTVVVGASGAGKSSLLHAGLIPAWRAVRPSGSVMTFVPGPGPLRACLQALRAPWDDPPDTGDDQDHGTETAHRAVLRFMDDMPGSSELLLVVDQFEEAFTLCENPQETERFISALLTAAQASGSRCRVVVALRADFYAHCTDHAGLAEVLREGQVLVGPPTTEELRQVILRPAARAGLTVESALLAELVAQARGQSCVLPLLSHALRETWRRRRGNALTLAAFEATGGMEGALARTAEQAFSTLDPVQQRLARHVLLRLTASGEGTEDVKRRVDRAELRMRAGDPTPVLEHFARARLLVLDHDTVEIAHETLIRHWPRLRDWLAEDREGLRLHRELTQAVRQWEAVGRDAGALYRGVRLERAHTWASGREPEALSRAERDFLLASLDARARERAAALRRRRHLRALLALLTFLLVGAVTAAVLAAISREQATQQRDQALSRQMAQESQTLRRTEPAEALQLALAAYRMYPTDAARGTLLSMYASPYARQIKGDVGVEAVAFSPRPAPDGLLATGDANGTLRLWNPTDRSPRPVLTVRGGPAIRSLAFSPDGRTLASTDARGTTMLRHVRAGRQLAEQAMLVPRHPVKFDAPTAVAFSPDGRFVAAAGPGGAVSLWAATAAGRPPPSVTLGDQRRGFFQAVAFSRDSRSIAAAGIGGTSVWHLGRGTGLPDRPTRYLPPATALAFSPRGNTLATGGRDRQVRIHDLSGAEPRTAVRLTGPTDTVLALAFSPDGGTLAGTGVDAIVRLWDLDTAGMPTRTLNGHTGYVNSLGFSPDGRTLATGSEDHTTRLWELPGPALVGHADSLYAAAFSPDGRTLATGSYDHTVRLWDVAGQHERPEAVLRGHSAAVNTVAFAPHRHLLASGSLDRTVRLWDISTSGSPRQTARLDASRDTVNSVAFSPDGRYLVTGGGDRTVRIWDTRSPQRARQLVALTAHQDQLEAVAFSPDGRVLATGARDRTVRLWDVTRPDRPRALPVLTGHHDAVKTLAFSPDGRTLATGGDDRRLCLWDITRPTSPQRLLAARGDYPGAVKAVTFSPDSRLLYTAYDDTVRVWNVRDRHRPGELAELRGHSRPIDALAMSPDGQSLATGSEDRTALLWDTDPDRVAHRVCDTTVPSDLSAADWHRYLPDLPYRPPCGQNTG</sequence>
<evidence type="ECO:0000256" key="3">
    <source>
        <dbReference type="PROSITE-ProRule" id="PRU00221"/>
    </source>
</evidence>